<dbReference type="CDD" id="cd12148">
    <property type="entry name" value="fungal_TF_MHR"/>
    <property type="match status" value="1"/>
</dbReference>
<evidence type="ECO:0000256" key="1">
    <source>
        <dbReference type="ARBA" id="ARBA00022723"/>
    </source>
</evidence>
<keyword evidence="2" id="KW-0539">Nucleus</keyword>
<organism evidence="5 6">
    <name type="scientific">Gymnopus androsaceus JB14</name>
    <dbReference type="NCBI Taxonomy" id="1447944"/>
    <lineage>
        <taxon>Eukaryota</taxon>
        <taxon>Fungi</taxon>
        <taxon>Dikarya</taxon>
        <taxon>Basidiomycota</taxon>
        <taxon>Agaricomycotina</taxon>
        <taxon>Agaricomycetes</taxon>
        <taxon>Agaricomycetidae</taxon>
        <taxon>Agaricales</taxon>
        <taxon>Marasmiineae</taxon>
        <taxon>Omphalotaceae</taxon>
        <taxon>Gymnopus</taxon>
    </lineage>
</organism>
<dbReference type="AlphaFoldDB" id="A0A6A4HPE3"/>
<dbReference type="PANTHER" id="PTHR46910">
    <property type="entry name" value="TRANSCRIPTION FACTOR PDR1"/>
    <property type="match status" value="1"/>
</dbReference>
<keyword evidence="1" id="KW-0479">Metal-binding</keyword>
<feature type="compositionally biased region" description="Acidic residues" evidence="3">
    <location>
        <begin position="1"/>
        <end position="10"/>
    </location>
</feature>
<name>A0A6A4HPE3_9AGAR</name>
<dbReference type="Pfam" id="PF00172">
    <property type="entry name" value="Zn_clus"/>
    <property type="match status" value="1"/>
</dbReference>
<evidence type="ECO:0000313" key="5">
    <source>
        <dbReference type="EMBL" id="KAE9398887.1"/>
    </source>
</evidence>
<dbReference type="PANTHER" id="PTHR46910:SF38">
    <property type="entry name" value="ZN(2)-C6 FUNGAL-TYPE DOMAIN-CONTAINING PROTEIN"/>
    <property type="match status" value="1"/>
</dbReference>
<keyword evidence="6" id="KW-1185">Reference proteome</keyword>
<evidence type="ECO:0000256" key="2">
    <source>
        <dbReference type="ARBA" id="ARBA00023242"/>
    </source>
</evidence>
<dbReference type="PROSITE" id="PS00463">
    <property type="entry name" value="ZN2_CY6_FUNGAL_1"/>
    <property type="match status" value="1"/>
</dbReference>
<protein>
    <recommendedName>
        <fullName evidence="4">Zn(2)-C6 fungal-type domain-containing protein</fullName>
    </recommendedName>
</protein>
<feature type="domain" description="Zn(2)-C6 fungal-type" evidence="4">
    <location>
        <begin position="28"/>
        <end position="61"/>
    </location>
</feature>
<dbReference type="CDD" id="cd00067">
    <property type="entry name" value="GAL4"/>
    <property type="match status" value="1"/>
</dbReference>
<dbReference type="OrthoDB" id="4456959at2759"/>
<dbReference type="Gene3D" id="4.10.240.10">
    <property type="entry name" value="Zn(2)-C6 fungal-type DNA-binding domain"/>
    <property type="match status" value="1"/>
</dbReference>
<reference evidence="5" key="1">
    <citation type="journal article" date="2019" name="Environ. Microbiol.">
        <title>Fungal ecological strategies reflected in gene transcription - a case study of two litter decomposers.</title>
        <authorList>
            <person name="Barbi F."/>
            <person name="Kohler A."/>
            <person name="Barry K."/>
            <person name="Baskaran P."/>
            <person name="Daum C."/>
            <person name="Fauchery L."/>
            <person name="Ihrmark K."/>
            <person name="Kuo A."/>
            <person name="LaButti K."/>
            <person name="Lipzen A."/>
            <person name="Morin E."/>
            <person name="Grigoriev I.V."/>
            <person name="Henrissat B."/>
            <person name="Lindahl B."/>
            <person name="Martin F."/>
        </authorList>
    </citation>
    <scope>NUCLEOTIDE SEQUENCE</scope>
    <source>
        <strain evidence="5">JB14</strain>
    </source>
</reference>
<dbReference type="Proteomes" id="UP000799118">
    <property type="component" value="Unassembled WGS sequence"/>
</dbReference>
<dbReference type="InterPro" id="IPR007219">
    <property type="entry name" value="XnlR_reg_dom"/>
</dbReference>
<accession>A0A6A4HPE3</accession>
<dbReference type="InterPro" id="IPR050987">
    <property type="entry name" value="AtrR-like"/>
</dbReference>
<dbReference type="Pfam" id="PF04082">
    <property type="entry name" value="Fungal_trans"/>
    <property type="match status" value="1"/>
</dbReference>
<feature type="region of interest" description="Disordered" evidence="3">
    <location>
        <begin position="783"/>
        <end position="852"/>
    </location>
</feature>
<dbReference type="GO" id="GO:0003677">
    <property type="term" value="F:DNA binding"/>
    <property type="evidence" value="ECO:0007669"/>
    <property type="project" value="InterPro"/>
</dbReference>
<proteinExistence type="predicted"/>
<dbReference type="PROSITE" id="PS50048">
    <property type="entry name" value="ZN2_CY6_FUNGAL_2"/>
    <property type="match status" value="1"/>
</dbReference>
<dbReference type="SUPFAM" id="SSF57701">
    <property type="entry name" value="Zn2/Cys6 DNA-binding domain"/>
    <property type="match status" value="1"/>
</dbReference>
<feature type="compositionally biased region" description="Polar residues" evidence="3">
    <location>
        <begin position="811"/>
        <end position="824"/>
    </location>
</feature>
<dbReference type="InterPro" id="IPR001138">
    <property type="entry name" value="Zn2Cys6_DnaBD"/>
</dbReference>
<dbReference type="GO" id="GO:0008270">
    <property type="term" value="F:zinc ion binding"/>
    <property type="evidence" value="ECO:0007669"/>
    <property type="project" value="InterPro"/>
</dbReference>
<sequence length="901" mass="100972">MSSNEEDFNEGDSSHEPQNSKKRRIQRACDVCRRKKIRCDGVQMPGNRCSNCIAYNFDCTYVEAAKKRGPPKAYVESLETRLEKMEGLLHRLMPDVDLTKELGLGSNTTNRAQAQDQCGNGTTSTTEVAIKAIRKWDIHHESPQLQDTDEAERLELTDNLKNLRIDSREHRFFGKSSGAMLIKTAIDLKQEFTGRETDMKPINFGGFYPYWEDAISEASGPGYTFPDPDLLSELVQMYFKNVNVFFPLLHRPTFERSVREKLHYQDEMFGAILLLVCAVASRWVDDQRVLLDGVDSWHSCGWKYFDQVQVVRKSLLAPPTLYDLQFYCLSVQFLQGSSAPHSCWMMVGVGIRLAQDVGAHRRKPPKTWTVEDELWKRAFWVLVCMDRMFSTALGRPCAIQDEDYDLDLPLEVDDEYWEHPDPAMAFRQPPGKPSIISAFTTFIRLNVLLSMALRTIYAINKSKILMGFGGEQWEQHIVAELDSALNQWVDSVPDHLRWDPNRENEIFFHQSVMLYSHYYLVQILVHRPFIPSPKKPSPLSFPSLAICTNAARSASHIIRYSEKKRGYFTPISAFTAGIVLLLNIWGGKRSGLSTDPNKEMADVYKCMQALKASLRWHSAGRLWDILYELASVGELPLPNSSPEPTNKREWGAESPMSTSSISTPIPSRSRTIAGSKRAATATANADISSSSLSSAVAENPLLHDSPPGMQLFSLPMYSDELGRLPLHGQVNFSTRAQPNTQPQPMDWYNQPPPAPSGTEMGMNTPYIQPGYLNYDYPYGGSEAAQGTSSVGISASSTNGSMPYRNGLHPHQSLNGAGGPSSSVAGHSRHSHVRPPPDQAGMLSSRDRNPNMNDVDMPPSLDSDTFAMWSNAPSGFELDDWGTYLNNVSELTQTMNRGHGSV</sequence>
<feature type="compositionally biased region" description="Low complexity" evidence="3">
    <location>
        <begin position="654"/>
        <end position="672"/>
    </location>
</feature>
<dbReference type="SMART" id="SM00066">
    <property type="entry name" value="GAL4"/>
    <property type="match status" value="1"/>
</dbReference>
<evidence type="ECO:0000313" key="6">
    <source>
        <dbReference type="Proteomes" id="UP000799118"/>
    </source>
</evidence>
<dbReference type="GO" id="GO:0006351">
    <property type="term" value="P:DNA-templated transcription"/>
    <property type="evidence" value="ECO:0007669"/>
    <property type="project" value="InterPro"/>
</dbReference>
<gene>
    <name evidence="5" type="ORF">BT96DRAFT_957454</name>
</gene>
<feature type="compositionally biased region" description="Polar residues" evidence="3">
    <location>
        <begin position="784"/>
        <end position="800"/>
    </location>
</feature>
<dbReference type="GO" id="GO:0000981">
    <property type="term" value="F:DNA-binding transcription factor activity, RNA polymerase II-specific"/>
    <property type="evidence" value="ECO:0007669"/>
    <property type="project" value="InterPro"/>
</dbReference>
<feature type="region of interest" description="Disordered" evidence="3">
    <location>
        <begin position="1"/>
        <end position="23"/>
    </location>
</feature>
<feature type="region of interest" description="Disordered" evidence="3">
    <location>
        <begin position="636"/>
        <end position="677"/>
    </location>
</feature>
<dbReference type="SMART" id="SM00906">
    <property type="entry name" value="Fungal_trans"/>
    <property type="match status" value="1"/>
</dbReference>
<evidence type="ECO:0000259" key="4">
    <source>
        <dbReference type="PROSITE" id="PS50048"/>
    </source>
</evidence>
<dbReference type="EMBL" id="ML769476">
    <property type="protein sequence ID" value="KAE9398887.1"/>
    <property type="molecule type" value="Genomic_DNA"/>
</dbReference>
<dbReference type="InterPro" id="IPR036864">
    <property type="entry name" value="Zn2-C6_fun-type_DNA-bd_sf"/>
</dbReference>
<evidence type="ECO:0000256" key="3">
    <source>
        <dbReference type="SAM" id="MobiDB-lite"/>
    </source>
</evidence>